<accession>I7MB39</accession>
<evidence type="ECO:0000256" key="1">
    <source>
        <dbReference type="SAM" id="SignalP"/>
    </source>
</evidence>
<dbReference type="RefSeq" id="XP_001027803.2">
    <property type="nucleotide sequence ID" value="XM_001027803.2"/>
</dbReference>
<feature type="chain" id="PRO_5003712129" description="Transmembrane protein" evidence="1">
    <location>
        <begin position="19"/>
        <end position="2272"/>
    </location>
</feature>
<feature type="signal peptide" evidence="1">
    <location>
        <begin position="1"/>
        <end position="18"/>
    </location>
</feature>
<keyword evidence="1" id="KW-0732">Signal</keyword>
<protein>
    <recommendedName>
        <fullName evidence="4">Transmembrane protein</fullName>
    </recommendedName>
</protein>
<dbReference type="EMBL" id="GG662216">
    <property type="protein sequence ID" value="EAS07561.2"/>
    <property type="molecule type" value="Genomic_DNA"/>
</dbReference>
<sequence length="2272" mass="249499">MIIKLKSLLFYLVTFIQLQHIKFVICGAIEVQDYQLDYTNLNAVTQMTFIFRLQSGLGAGNFLRLSFPQKIFATSITKVVVQYSYQGTNGCSSMQTLPAIINLDGSSQTDYLISFLNDISQPVDLQASPNWYALYIYPEAGTIFNQGIQKPIQARTQSIDTVAALYGTPIIYDVTDSFAVLEFDSSPSTAGITASAIFSPQYASVNKLPGSQYEVSVIVIPNTAILNGARIVLRITNDQNYKFLPQCISEENITPSQTTPPLDPSQYKCTLDSNKNRIIILINQGLVVSQIYRFRVTVQNPSYVSPQQAQIEVRTMLLSSNKIIELKVIPAFQLSVSLLQVQQKVIMGNGIDLSDPNYQNMARILAGQNFYNPFTFQFMPNFPTPDKTKLRVTFKITVNSMLNDAILTGSIQHNLPRFDINTPVNCVLNTLAANYEIKCDNVGPLTSTNWYYSTARVYFQNSGVNIDSYFGSVQIWTVDSSGNAVTLVSISMQNFVQPLIKPNQQVIDTTTTTYGYQLVHTQPSQDASGNQLSLSPISQNSAGIKFCTNKSLPQKLVFTLNSGLTGQFGGGTNQAFRLIGSPLIQANPGQIGSQFYVESTNPGCTISSSFPSDANRMITTYTTYTDILFASGGSSTCMSQGGATSTFSIGDVFILSHGSSYAGRDGFDFYGSFYSNYVDNTSIPNSWFAVNANTISVTGSACTLTNLQYINIVLSNYQTSSGAQTQIADGTKYTAFIRVTGYLTAEEMVNAKRIAVFFNNVNFYSIGLDSYGQMMVSCSSSMNTNQKCWGYSGQINQSQSFHSMKRVEFDISPFIAQTGSSSPFQLLIPVQAIPNLNLQRLQVAVLVDNPYFGHQTQAYQISKTMPGYTILTGSIQPYYATLADLSYQLVVSTRTQGAVDDAQLNIGHSLTVPTINQNNPNNDPINIGAAFVIVGNWQMYTNTLAVATTSVVNTNVMSEHCLPFSYQTGGVQKYGIFCPFTYKDTSITVSPTTSVTFNNFKYPAQGPLKLSGTYISWSQNNGALISVLQDSTSITQTLNANLIYNVKSLILRRYIQYNRVQWYFTTTNPFPGNGKITINLNDSGNPWGFQVYAGNLAACILQLQFGTFSTSACSVSVSTINIIFTFSYSGTFPAGSYILNQYGFQSPSTSLSKTYAITITTSNAVGNIDQSNGSATLTFDNNVALNTAVDQIKFQFTHSLISNSVGNLDLFFRINSRPILALATPNPGAGLIAGQYVQIQISQLVGQESTTQCSVMQNSVTYFGFKSIDSSNANQIRLFPRNDILTESLTFQLHCLNVINTFSASPTFKIDLDFNDGAVQTVITGTLSPTGVSNPSYTTPAALTSATLSKFNGLAGSKLHYKFQLTFSATGVTQSSAIFLHFPLKFNHLVGSSSLSCQVNGKVVYCYNFIERCILVTAFPLNIAAGTQFTLEVYGVYAPLNAAGAANIQISLSKTTSPDQVVEQINVSDAATLSDSTSSLYIVSTTLSDMYSREQNNYQFTINSLSAISSGSNIYIEYPSEYGTSIAVSPPTTCNIQSTNLASVYGQGCNIFGSNILISVSTNIPIGSFVIQIQSIINPEDTKCQINRIMISVLSSDRTQVLAKSSVSSSNQQLFRSTYNSNLKYLNWFQGSSEILYNFATVQLISGSYSALLALKDITGSISRKISYTLASQSLTNFQLISSNNNQQIYPGQQQENIYIGCPSNSIPGLYTLIFSKTENHSNAVYGNIGLLNIIVSNSQNIISPQYTTYQVFAGGYSLPINFDLSNMLPFSGVSIQFTIVQGGTTDPQISLVDNNLSTVPQLTLNFSPTQPKGSILVRSAVSMPATAQTWSKLQMTIFGTDANAYTSTTTPIVLKLINPNPIPSFQYVQSVDQVSQLATQQNLNVQATLPCTVYYYIRNANGPVRQFAEVQNLVKNYVQLNPVDYFQQQYGAFNYENPQLAGAIQTFSISNLRSKMNYIITTWTQDQFLNVINQGDSQFSTKNNDGRNMKIPITFSKSITQAQKLTLVCFLCEQFAIPCLNVLSFDNIYCSQESQYQLSIVDSINQPLQRRLLEQQDNNENRQLVYSSSTPSNTVNFYTLSIDTQEQDISWNSIISTVQGSNFANFIQQNDLTLPSILSISTPKEVNQQTAPIFTSLPVVSSGITWIYIGGIQTSANSLIWMYLVNVTYGGTPSQQQMKYMLTSQNQTVKTFQIQYYDQVTPVSFNYTDLTNGTQYAFYYLATTENPSLFAPASSVSFVGQQTLNYNTTVSTHSQIIYFASLLSVLSIIIL</sequence>
<dbReference type="GeneID" id="7827660"/>
<dbReference type="OrthoDB" id="296084at2759"/>
<dbReference type="eggNOG" id="ENOG502SJF5">
    <property type="taxonomic scope" value="Eukaryota"/>
</dbReference>
<name>I7MB39_TETTS</name>
<dbReference type="Proteomes" id="UP000009168">
    <property type="component" value="Unassembled WGS sequence"/>
</dbReference>
<reference evidence="3" key="1">
    <citation type="journal article" date="2006" name="PLoS Biol.">
        <title>Macronuclear genome sequence of the ciliate Tetrahymena thermophila, a model eukaryote.</title>
        <authorList>
            <person name="Eisen J.A."/>
            <person name="Coyne R.S."/>
            <person name="Wu M."/>
            <person name="Wu D."/>
            <person name="Thiagarajan M."/>
            <person name="Wortman J.R."/>
            <person name="Badger J.H."/>
            <person name="Ren Q."/>
            <person name="Amedeo P."/>
            <person name="Jones K.M."/>
            <person name="Tallon L.J."/>
            <person name="Delcher A.L."/>
            <person name="Salzberg S.L."/>
            <person name="Silva J.C."/>
            <person name="Haas B.J."/>
            <person name="Majoros W.H."/>
            <person name="Farzad M."/>
            <person name="Carlton J.M."/>
            <person name="Smith R.K. Jr."/>
            <person name="Garg J."/>
            <person name="Pearlman R.E."/>
            <person name="Karrer K.M."/>
            <person name="Sun L."/>
            <person name="Manning G."/>
            <person name="Elde N.C."/>
            <person name="Turkewitz A.P."/>
            <person name="Asai D.J."/>
            <person name="Wilkes D.E."/>
            <person name="Wang Y."/>
            <person name="Cai H."/>
            <person name="Collins K."/>
            <person name="Stewart B.A."/>
            <person name="Lee S.R."/>
            <person name="Wilamowska K."/>
            <person name="Weinberg Z."/>
            <person name="Ruzzo W.L."/>
            <person name="Wloga D."/>
            <person name="Gaertig J."/>
            <person name="Frankel J."/>
            <person name="Tsao C.-C."/>
            <person name="Gorovsky M.A."/>
            <person name="Keeling P.J."/>
            <person name="Waller R.F."/>
            <person name="Patron N.J."/>
            <person name="Cherry J.M."/>
            <person name="Stover N.A."/>
            <person name="Krieger C.J."/>
            <person name="del Toro C."/>
            <person name="Ryder H.F."/>
            <person name="Williamson S.C."/>
            <person name="Barbeau R.A."/>
            <person name="Hamilton E.P."/>
            <person name="Orias E."/>
        </authorList>
    </citation>
    <scope>NUCLEOTIDE SEQUENCE [LARGE SCALE GENOMIC DNA]</scope>
    <source>
        <strain evidence="3">SB210</strain>
    </source>
</reference>
<dbReference type="InParanoid" id="I7MB39"/>
<dbReference type="KEGG" id="tet:TTHERM_00678270"/>
<evidence type="ECO:0000313" key="3">
    <source>
        <dbReference type="Proteomes" id="UP000009168"/>
    </source>
</evidence>
<keyword evidence="3" id="KW-1185">Reference proteome</keyword>
<gene>
    <name evidence="2" type="ORF">TTHERM_00678270</name>
</gene>
<organism evidence="2 3">
    <name type="scientific">Tetrahymena thermophila (strain SB210)</name>
    <dbReference type="NCBI Taxonomy" id="312017"/>
    <lineage>
        <taxon>Eukaryota</taxon>
        <taxon>Sar</taxon>
        <taxon>Alveolata</taxon>
        <taxon>Ciliophora</taxon>
        <taxon>Intramacronucleata</taxon>
        <taxon>Oligohymenophorea</taxon>
        <taxon>Hymenostomatida</taxon>
        <taxon>Tetrahymenina</taxon>
        <taxon>Tetrahymenidae</taxon>
        <taxon>Tetrahymena</taxon>
    </lineage>
</organism>
<proteinExistence type="predicted"/>
<evidence type="ECO:0000313" key="2">
    <source>
        <dbReference type="EMBL" id="EAS07561.2"/>
    </source>
</evidence>
<evidence type="ECO:0008006" key="4">
    <source>
        <dbReference type="Google" id="ProtNLM"/>
    </source>
</evidence>